<name>A0A1H8JBU3_9SPHN</name>
<accession>A0A1H8JBU3</accession>
<dbReference type="SUPFAM" id="SSF46785">
    <property type="entry name" value="Winged helix' DNA-binding domain"/>
    <property type="match status" value="1"/>
</dbReference>
<dbReference type="GO" id="GO:0043565">
    <property type="term" value="F:sequence-specific DNA binding"/>
    <property type="evidence" value="ECO:0007669"/>
    <property type="project" value="TreeGrafter"/>
</dbReference>
<dbReference type="GO" id="GO:0003700">
    <property type="term" value="F:DNA-binding transcription factor activity"/>
    <property type="evidence" value="ECO:0007669"/>
    <property type="project" value="InterPro"/>
</dbReference>
<reference evidence="7" key="1">
    <citation type="submission" date="2016-10" db="EMBL/GenBank/DDBJ databases">
        <authorList>
            <person name="Varghese N."/>
            <person name="Submissions S."/>
        </authorList>
    </citation>
    <scope>NUCLEOTIDE SEQUENCE [LARGE SCALE GENOMIC DNA]</scope>
    <source>
        <strain evidence="7">S6-262</strain>
    </source>
</reference>
<dbReference type="InterPro" id="IPR036390">
    <property type="entry name" value="WH_DNA-bd_sf"/>
</dbReference>
<dbReference type="AlphaFoldDB" id="A0A1H8JBU3"/>
<dbReference type="SUPFAM" id="SSF53850">
    <property type="entry name" value="Periplasmic binding protein-like II"/>
    <property type="match status" value="1"/>
</dbReference>
<dbReference type="PANTHER" id="PTHR30537">
    <property type="entry name" value="HTH-TYPE TRANSCRIPTIONAL REGULATOR"/>
    <property type="match status" value="1"/>
</dbReference>
<evidence type="ECO:0000256" key="4">
    <source>
        <dbReference type="ARBA" id="ARBA00023163"/>
    </source>
</evidence>
<dbReference type="Pfam" id="PF03466">
    <property type="entry name" value="LysR_substrate"/>
    <property type="match status" value="1"/>
</dbReference>
<evidence type="ECO:0000256" key="2">
    <source>
        <dbReference type="ARBA" id="ARBA00023015"/>
    </source>
</evidence>
<evidence type="ECO:0000313" key="6">
    <source>
        <dbReference type="EMBL" id="SEN77667.1"/>
    </source>
</evidence>
<protein>
    <submittedName>
        <fullName evidence="6">Transcriptional regulator, LysR family</fullName>
    </submittedName>
</protein>
<evidence type="ECO:0000256" key="3">
    <source>
        <dbReference type="ARBA" id="ARBA00023125"/>
    </source>
</evidence>
<evidence type="ECO:0000256" key="1">
    <source>
        <dbReference type="ARBA" id="ARBA00009437"/>
    </source>
</evidence>
<evidence type="ECO:0000313" key="7">
    <source>
        <dbReference type="Proteomes" id="UP000199206"/>
    </source>
</evidence>
<dbReference type="Pfam" id="PF00126">
    <property type="entry name" value="HTH_1"/>
    <property type="match status" value="1"/>
</dbReference>
<evidence type="ECO:0000259" key="5">
    <source>
        <dbReference type="PROSITE" id="PS50931"/>
    </source>
</evidence>
<dbReference type="InterPro" id="IPR000847">
    <property type="entry name" value="LysR_HTH_N"/>
</dbReference>
<dbReference type="InterPro" id="IPR036388">
    <property type="entry name" value="WH-like_DNA-bd_sf"/>
</dbReference>
<comment type="similarity">
    <text evidence="1">Belongs to the LysR transcriptional regulatory family.</text>
</comment>
<keyword evidence="4" id="KW-0804">Transcription</keyword>
<dbReference type="Gene3D" id="3.40.190.290">
    <property type="match status" value="1"/>
</dbReference>
<dbReference type="STRING" id="1166340.SAMN05192583_3550"/>
<dbReference type="Proteomes" id="UP000199206">
    <property type="component" value="Unassembled WGS sequence"/>
</dbReference>
<dbReference type="PROSITE" id="PS50931">
    <property type="entry name" value="HTH_LYSR"/>
    <property type="match status" value="1"/>
</dbReference>
<dbReference type="InterPro" id="IPR058163">
    <property type="entry name" value="LysR-type_TF_proteobact-type"/>
</dbReference>
<gene>
    <name evidence="6" type="ORF">SAMN05192583_3550</name>
</gene>
<keyword evidence="7" id="KW-1185">Reference proteome</keyword>
<organism evidence="6 7">
    <name type="scientific">Sphingomonas gellani</name>
    <dbReference type="NCBI Taxonomy" id="1166340"/>
    <lineage>
        <taxon>Bacteria</taxon>
        <taxon>Pseudomonadati</taxon>
        <taxon>Pseudomonadota</taxon>
        <taxon>Alphaproteobacteria</taxon>
        <taxon>Sphingomonadales</taxon>
        <taxon>Sphingomonadaceae</taxon>
        <taxon>Sphingomonas</taxon>
    </lineage>
</organism>
<dbReference type="CDD" id="cd08422">
    <property type="entry name" value="PBP2_CrgA_like"/>
    <property type="match status" value="1"/>
</dbReference>
<proteinExistence type="inferred from homology"/>
<dbReference type="GO" id="GO:0006351">
    <property type="term" value="P:DNA-templated transcription"/>
    <property type="evidence" value="ECO:0007669"/>
    <property type="project" value="TreeGrafter"/>
</dbReference>
<feature type="domain" description="HTH lysR-type" evidence="5">
    <location>
        <begin position="1"/>
        <end position="59"/>
    </location>
</feature>
<dbReference type="InterPro" id="IPR005119">
    <property type="entry name" value="LysR_subst-bd"/>
</dbReference>
<dbReference type="PANTHER" id="PTHR30537:SF5">
    <property type="entry name" value="HTH-TYPE TRANSCRIPTIONAL ACTIVATOR TTDR-RELATED"/>
    <property type="match status" value="1"/>
</dbReference>
<keyword evidence="2" id="KW-0805">Transcription regulation</keyword>
<dbReference type="RefSeq" id="WP_170842058.1">
    <property type="nucleotide sequence ID" value="NZ_FOCF01000012.1"/>
</dbReference>
<keyword evidence="3" id="KW-0238">DNA-binding</keyword>
<dbReference type="Gene3D" id="1.10.10.10">
    <property type="entry name" value="Winged helix-like DNA-binding domain superfamily/Winged helix DNA-binding domain"/>
    <property type="match status" value="1"/>
</dbReference>
<sequence>MDRLAQLQLLLAIVDTGSLAAAGRRLGRSPAAVTRALADLENRVGVRLIERSTRSCKPTPSGRRLAETARRLIEDYEGAISLPSEAAAALVGSLRVTAPTGFGAEQVAPLLLRFLDRHPGISVDLRLLDRVVDLIEEDFDLAVRIGRPREGTLIMRSAGVLRRSFVASPAYLQEHGVPRSLTDLAAHQLIQHGDGGNDAPWTFGKAGGAILPVAASGRLAVNRPEPAVAAARDGRGIVAVLSSQVANDLAGGTLLRVLQDHEPPPLPVSVLYPASRKGWRRVSLLADFLVTELTSSFSQD</sequence>
<dbReference type="EMBL" id="FOCF01000012">
    <property type="protein sequence ID" value="SEN77667.1"/>
    <property type="molecule type" value="Genomic_DNA"/>
</dbReference>